<evidence type="ECO:0000313" key="9">
    <source>
        <dbReference type="EMBL" id="PIK60706.1"/>
    </source>
</evidence>
<evidence type="ECO:0000259" key="8">
    <source>
        <dbReference type="Pfam" id="PF16113"/>
    </source>
</evidence>
<comment type="catalytic activity">
    <reaction evidence="1">
        <text>3-hydroxy-2-methylpropanoyl-CoA + H2O = 3-hydroxy-2-methylpropanoate + CoA + H(+)</text>
        <dbReference type="Rhea" id="RHEA:20888"/>
        <dbReference type="ChEBI" id="CHEBI:11805"/>
        <dbReference type="ChEBI" id="CHEBI:15377"/>
        <dbReference type="ChEBI" id="CHEBI:15378"/>
        <dbReference type="ChEBI" id="CHEBI:57287"/>
        <dbReference type="ChEBI" id="CHEBI:57340"/>
        <dbReference type="EC" id="3.1.2.4"/>
    </reaction>
</comment>
<sequence>MSGQLGIYLALTGFRLKGRDVLHSGYATHFVESNKISDLEKALLELKDPSYKAVDDVISQFHNQCQIDKEKQFVLGAHQEQIDRLFAADTMEEICEALANDASDWAMKQLETLRKMSPTSLKITLRQLREGASFDIEDDLQMEYRISQGCIRGKDFYEGVRALLIDRDGKPKWNPATIEEVTPEIVDDHFRPVENDLQLK</sequence>
<proteinExistence type="inferred from homology"/>
<dbReference type="Pfam" id="PF16113">
    <property type="entry name" value="ECH_2"/>
    <property type="match status" value="1"/>
</dbReference>
<keyword evidence="5 9" id="KW-0378">Hydrolase</keyword>
<dbReference type="GO" id="GO:0003860">
    <property type="term" value="F:3-hydroxyisobutyryl-CoA hydrolase activity"/>
    <property type="evidence" value="ECO:0007669"/>
    <property type="project" value="UniProtKB-EC"/>
</dbReference>
<dbReference type="STRING" id="307972.A0A2G8LKC3"/>
<dbReference type="InterPro" id="IPR029045">
    <property type="entry name" value="ClpP/crotonase-like_dom_sf"/>
</dbReference>
<dbReference type="GO" id="GO:0006574">
    <property type="term" value="P:L-valine catabolic process"/>
    <property type="evidence" value="ECO:0007669"/>
    <property type="project" value="UniProtKB-UniPathway"/>
</dbReference>
<evidence type="ECO:0000256" key="4">
    <source>
        <dbReference type="ARBA" id="ARBA00016714"/>
    </source>
</evidence>
<comment type="function">
    <text evidence="6">Hydrolyzes 3-hydroxyisobutyryl-CoA (HIBYL-CoA), a saline catabolite. Has high activity toward isobutyryl-CoA. Could be an isobutyryl-CoA dehydrogenase that functions in valine catabolism. Also hydrolyzes 3-hydroxypropanoyl-CoA.</text>
</comment>
<dbReference type="EC" id="3.1.2.4" evidence="3"/>
<dbReference type="GO" id="GO:0005739">
    <property type="term" value="C:mitochondrion"/>
    <property type="evidence" value="ECO:0007669"/>
    <property type="project" value="TreeGrafter"/>
</dbReference>
<evidence type="ECO:0000256" key="1">
    <source>
        <dbReference type="ARBA" id="ARBA00001709"/>
    </source>
</evidence>
<comment type="similarity">
    <text evidence="2">Belongs to the enoyl-CoA hydratase/isomerase family.</text>
</comment>
<dbReference type="SUPFAM" id="SSF52096">
    <property type="entry name" value="ClpP/crotonase"/>
    <property type="match status" value="1"/>
</dbReference>
<dbReference type="InterPro" id="IPR032259">
    <property type="entry name" value="HIBYL-CoA-H"/>
</dbReference>
<reference evidence="9 10" key="1">
    <citation type="journal article" date="2017" name="PLoS Biol.">
        <title>The sea cucumber genome provides insights into morphological evolution and visceral regeneration.</title>
        <authorList>
            <person name="Zhang X."/>
            <person name="Sun L."/>
            <person name="Yuan J."/>
            <person name="Sun Y."/>
            <person name="Gao Y."/>
            <person name="Zhang L."/>
            <person name="Li S."/>
            <person name="Dai H."/>
            <person name="Hamel J.F."/>
            <person name="Liu C."/>
            <person name="Yu Y."/>
            <person name="Liu S."/>
            <person name="Lin W."/>
            <person name="Guo K."/>
            <person name="Jin S."/>
            <person name="Xu P."/>
            <person name="Storey K.B."/>
            <person name="Huan P."/>
            <person name="Zhang T."/>
            <person name="Zhou Y."/>
            <person name="Zhang J."/>
            <person name="Lin C."/>
            <person name="Li X."/>
            <person name="Xing L."/>
            <person name="Huo D."/>
            <person name="Sun M."/>
            <person name="Wang L."/>
            <person name="Mercier A."/>
            <person name="Li F."/>
            <person name="Yang H."/>
            <person name="Xiang J."/>
        </authorList>
    </citation>
    <scope>NUCLEOTIDE SEQUENCE [LARGE SCALE GENOMIC DNA]</scope>
    <source>
        <strain evidence="9">Shaxun</strain>
        <tissue evidence="9">Muscle</tissue>
    </source>
</reference>
<dbReference type="UniPathway" id="UPA00362"/>
<dbReference type="InterPro" id="IPR045004">
    <property type="entry name" value="ECH_dom"/>
</dbReference>
<dbReference type="PANTHER" id="PTHR43176:SF3">
    <property type="entry name" value="3-HYDROXYISOBUTYRYL-COA HYDROLASE, MITOCHONDRIAL"/>
    <property type="match status" value="1"/>
</dbReference>
<dbReference type="Gene3D" id="3.90.226.10">
    <property type="entry name" value="2-enoyl-CoA Hydratase, Chain A, domain 1"/>
    <property type="match status" value="1"/>
</dbReference>
<evidence type="ECO:0000256" key="3">
    <source>
        <dbReference type="ARBA" id="ARBA00011915"/>
    </source>
</evidence>
<dbReference type="EMBL" id="MRZV01000050">
    <property type="protein sequence ID" value="PIK60706.1"/>
    <property type="molecule type" value="Genomic_DNA"/>
</dbReference>
<feature type="domain" description="Enoyl-CoA hydratase/isomerase" evidence="8">
    <location>
        <begin position="1"/>
        <end position="190"/>
    </location>
</feature>
<dbReference type="OrthoDB" id="1737613at2759"/>
<accession>A0A2G8LKC3</accession>
<evidence type="ECO:0000256" key="7">
    <source>
        <dbReference type="ARBA" id="ARBA00031181"/>
    </source>
</evidence>
<dbReference type="Proteomes" id="UP000230750">
    <property type="component" value="Unassembled WGS sequence"/>
</dbReference>
<evidence type="ECO:0000256" key="2">
    <source>
        <dbReference type="ARBA" id="ARBA00005254"/>
    </source>
</evidence>
<dbReference type="AlphaFoldDB" id="A0A2G8LKC3"/>
<protein>
    <recommendedName>
        <fullName evidence="4">3-hydroxyisobutyryl-CoA hydrolase, mitochondrial</fullName>
        <ecNumber evidence="3">3.1.2.4</ecNumber>
    </recommendedName>
    <alternativeName>
        <fullName evidence="7">3-hydroxyisobutyryl-coenzyme A hydrolase</fullName>
    </alternativeName>
</protein>
<keyword evidence="10" id="KW-1185">Reference proteome</keyword>
<comment type="caution">
    <text evidence="9">The sequence shown here is derived from an EMBL/GenBank/DDBJ whole genome shotgun (WGS) entry which is preliminary data.</text>
</comment>
<dbReference type="PANTHER" id="PTHR43176">
    <property type="entry name" value="3-HYDROXYISOBUTYRYL-COA HYDROLASE-RELATED"/>
    <property type="match status" value="1"/>
</dbReference>
<evidence type="ECO:0000313" key="10">
    <source>
        <dbReference type="Proteomes" id="UP000230750"/>
    </source>
</evidence>
<evidence type="ECO:0000256" key="5">
    <source>
        <dbReference type="ARBA" id="ARBA00022801"/>
    </source>
</evidence>
<name>A0A2G8LKC3_STIJA</name>
<evidence type="ECO:0000256" key="6">
    <source>
        <dbReference type="ARBA" id="ARBA00024871"/>
    </source>
</evidence>
<gene>
    <name evidence="9" type="ORF">BSL78_02398</name>
</gene>
<organism evidence="9 10">
    <name type="scientific">Stichopus japonicus</name>
    <name type="common">Sea cucumber</name>
    <dbReference type="NCBI Taxonomy" id="307972"/>
    <lineage>
        <taxon>Eukaryota</taxon>
        <taxon>Metazoa</taxon>
        <taxon>Echinodermata</taxon>
        <taxon>Eleutherozoa</taxon>
        <taxon>Echinozoa</taxon>
        <taxon>Holothuroidea</taxon>
        <taxon>Aspidochirotacea</taxon>
        <taxon>Aspidochirotida</taxon>
        <taxon>Stichopodidae</taxon>
        <taxon>Apostichopus</taxon>
    </lineage>
</organism>